<proteinExistence type="predicted"/>
<protein>
    <recommendedName>
        <fullName evidence="3">Copper(I)-binding protein</fullName>
    </recommendedName>
</protein>
<accession>A0A4R3XYU8</accession>
<comment type="caution">
    <text evidence="1">The sequence shown here is derived from an EMBL/GenBank/DDBJ whole genome shotgun (WGS) entry which is preliminary data.</text>
</comment>
<dbReference type="InterPro" id="IPR058248">
    <property type="entry name" value="Lxx211020-like"/>
</dbReference>
<dbReference type="PANTHER" id="PTHR36302">
    <property type="entry name" value="BLR7088 PROTEIN"/>
    <property type="match status" value="1"/>
</dbReference>
<dbReference type="Pfam" id="PF04314">
    <property type="entry name" value="PCuAC"/>
    <property type="match status" value="1"/>
</dbReference>
<keyword evidence="2" id="KW-1185">Reference proteome</keyword>
<dbReference type="AlphaFoldDB" id="A0A4R3XYU8"/>
<dbReference type="Gene3D" id="2.60.40.1890">
    <property type="entry name" value="PCu(A)C copper chaperone"/>
    <property type="match status" value="1"/>
</dbReference>
<evidence type="ECO:0008006" key="3">
    <source>
        <dbReference type="Google" id="ProtNLM"/>
    </source>
</evidence>
<dbReference type="Proteomes" id="UP000295367">
    <property type="component" value="Unassembled WGS sequence"/>
</dbReference>
<gene>
    <name evidence="1" type="ORF">EDC63_11739</name>
</gene>
<evidence type="ECO:0000313" key="1">
    <source>
        <dbReference type="EMBL" id="TCV83004.1"/>
    </source>
</evidence>
<sequence length="136" mass="14552">MLCTLLFSGSNALAKSDNLTVSKAWVRATVPGQEVSGAFMDLTSKTNARLIKAESPVAEIVEIHSMSMQNGVMNMREIKELDLPAGKTIQLAPGGFHIMLINLSKQLKAGDSIPIKLTIKEAGNTDSVISIDAKVK</sequence>
<dbReference type="SUPFAM" id="SSF110087">
    <property type="entry name" value="DR1885-like metal-binding protein"/>
    <property type="match status" value="1"/>
</dbReference>
<evidence type="ECO:0000313" key="2">
    <source>
        <dbReference type="Proteomes" id="UP000295367"/>
    </source>
</evidence>
<organism evidence="1 2">
    <name type="scientific">Sulfurirhabdus autotrophica</name>
    <dbReference type="NCBI Taxonomy" id="1706046"/>
    <lineage>
        <taxon>Bacteria</taxon>
        <taxon>Pseudomonadati</taxon>
        <taxon>Pseudomonadota</taxon>
        <taxon>Betaproteobacteria</taxon>
        <taxon>Nitrosomonadales</taxon>
        <taxon>Sulfuricellaceae</taxon>
        <taxon>Sulfurirhabdus</taxon>
    </lineage>
</organism>
<name>A0A4R3XYU8_9PROT</name>
<dbReference type="InterPro" id="IPR036182">
    <property type="entry name" value="PCuAC_sf"/>
</dbReference>
<reference evidence="1 2" key="1">
    <citation type="submission" date="2019-03" db="EMBL/GenBank/DDBJ databases">
        <title>Genomic Encyclopedia of Type Strains, Phase IV (KMG-IV): sequencing the most valuable type-strain genomes for metagenomic binning, comparative biology and taxonomic classification.</title>
        <authorList>
            <person name="Goeker M."/>
        </authorList>
    </citation>
    <scope>NUCLEOTIDE SEQUENCE [LARGE SCALE GENOMIC DNA]</scope>
    <source>
        <strain evidence="1 2">DSM 100309</strain>
    </source>
</reference>
<dbReference type="EMBL" id="SMCO01000017">
    <property type="protein sequence ID" value="TCV83004.1"/>
    <property type="molecule type" value="Genomic_DNA"/>
</dbReference>
<dbReference type="PANTHER" id="PTHR36302:SF1">
    <property type="entry name" value="COPPER CHAPERONE PCU(A)C"/>
    <property type="match status" value="1"/>
</dbReference>
<dbReference type="InterPro" id="IPR007410">
    <property type="entry name" value="LpqE-like"/>
</dbReference>